<sequence length="98" mass="10950">MAATTGSKDLHQSINQLRVCITALRVQYGEAPAVRRLTNDLERLEIDVHDLETSPPEQLRPPPARPDVVYVPDSKSDEQAWLGAQDEGLGFHSRSRTM</sequence>
<keyword evidence="2" id="KW-1185">Reference proteome</keyword>
<gene>
    <name evidence="1" type="ORF">SAMN05445060_3520</name>
</gene>
<proteinExistence type="predicted"/>
<dbReference type="AlphaFoldDB" id="A0A1N7H598"/>
<name>A0A1N7H598_9NOCA</name>
<evidence type="ECO:0000313" key="1">
    <source>
        <dbReference type="EMBL" id="SIS19993.1"/>
    </source>
</evidence>
<dbReference type="OrthoDB" id="5194954at2"/>
<protein>
    <submittedName>
        <fullName evidence="1">Uncharacterized protein</fullName>
    </submittedName>
</protein>
<reference evidence="1 2" key="1">
    <citation type="submission" date="2017-01" db="EMBL/GenBank/DDBJ databases">
        <authorList>
            <person name="Mah S.A."/>
            <person name="Swanson W.J."/>
            <person name="Moy G.W."/>
            <person name="Vacquier V.D."/>
        </authorList>
    </citation>
    <scope>NUCLEOTIDE SEQUENCE [LARGE SCALE GENOMIC DNA]</scope>
    <source>
        <strain evidence="1 2">CPCC 203464</strain>
    </source>
</reference>
<dbReference type="Proteomes" id="UP000186218">
    <property type="component" value="Unassembled WGS sequence"/>
</dbReference>
<evidence type="ECO:0000313" key="2">
    <source>
        <dbReference type="Proteomes" id="UP000186218"/>
    </source>
</evidence>
<organism evidence="1 2">
    <name type="scientific">Williamsia sterculiae</name>
    <dbReference type="NCBI Taxonomy" id="1344003"/>
    <lineage>
        <taxon>Bacteria</taxon>
        <taxon>Bacillati</taxon>
        <taxon>Actinomycetota</taxon>
        <taxon>Actinomycetes</taxon>
        <taxon>Mycobacteriales</taxon>
        <taxon>Nocardiaceae</taxon>
        <taxon>Williamsia</taxon>
    </lineage>
</organism>
<dbReference type="EMBL" id="FTNT01000012">
    <property type="protein sequence ID" value="SIS19993.1"/>
    <property type="molecule type" value="Genomic_DNA"/>
</dbReference>
<accession>A0A1N7H598</accession>
<dbReference type="STRING" id="1344003.SAMN05445060_3520"/>
<dbReference type="RefSeq" id="WP_076482229.1">
    <property type="nucleotide sequence ID" value="NZ_FTNT01000012.1"/>
</dbReference>